<evidence type="ECO:0000313" key="6">
    <source>
        <dbReference type="EMBL" id="MBO3083464.1"/>
    </source>
</evidence>
<evidence type="ECO:0000256" key="1">
    <source>
        <dbReference type="ARBA" id="ARBA00004834"/>
    </source>
</evidence>
<evidence type="ECO:0000256" key="3">
    <source>
        <dbReference type="ARBA" id="ARBA00022801"/>
    </source>
</evidence>
<dbReference type="Gene3D" id="2.115.10.20">
    <property type="entry name" value="Glycosyl hydrolase domain, family 43"/>
    <property type="match status" value="1"/>
</dbReference>
<evidence type="ECO:0000256" key="4">
    <source>
        <dbReference type="ARBA" id="ARBA00023295"/>
    </source>
</evidence>
<reference evidence="6 7" key="1">
    <citation type="submission" date="2021-03" db="EMBL/GenBank/DDBJ databases">
        <title>novel species in genus Cellulomonas.</title>
        <authorList>
            <person name="Zhang G."/>
        </authorList>
    </citation>
    <scope>NUCLEOTIDE SEQUENCE [LARGE SCALE GENOMIC DNA]</scope>
    <source>
        <strain evidence="7">zg-ZUI188</strain>
    </source>
</reference>
<dbReference type="SUPFAM" id="SSF75005">
    <property type="entry name" value="Arabinanase/levansucrase/invertase"/>
    <property type="match status" value="1"/>
</dbReference>
<dbReference type="RefSeq" id="WP_208288350.1">
    <property type="nucleotide sequence ID" value="NZ_CP074404.1"/>
</dbReference>
<accession>A0ABS3SDS9</accession>
<comment type="caution">
    <text evidence="6">The sequence shown here is derived from an EMBL/GenBank/DDBJ whole genome shotgun (WGS) entry which is preliminary data.</text>
</comment>
<evidence type="ECO:0000256" key="2">
    <source>
        <dbReference type="ARBA" id="ARBA00009865"/>
    </source>
</evidence>
<proteinExistence type="inferred from homology"/>
<comment type="pathway">
    <text evidence="1 5">Glycan metabolism; L-arabinan degradation.</text>
</comment>
<dbReference type="InterPro" id="IPR023296">
    <property type="entry name" value="Glyco_hydro_beta-prop_sf"/>
</dbReference>
<dbReference type="PIRSF" id="PIRSF026534">
    <property type="entry name" value="Endo_alpha-L-arabinosidase"/>
    <property type="match status" value="1"/>
</dbReference>
<comment type="similarity">
    <text evidence="2 5">Belongs to the glycosyl hydrolase 43 family.</text>
</comment>
<dbReference type="CDD" id="cd08998">
    <property type="entry name" value="GH43_Arb43a-like"/>
    <property type="match status" value="1"/>
</dbReference>
<dbReference type="EMBL" id="JAGFBM010000001">
    <property type="protein sequence ID" value="MBO3083464.1"/>
    <property type="molecule type" value="Genomic_DNA"/>
</dbReference>
<sequence>MRRAVVAGAVAVVVLGAGAAVLLWPKPEPAATALSLTGDIRTHDPALVVGDEGEPWYVFSTGDVREGLGAPQIRRSTDEGLTWELVGTVWDAATRPQWAYEAVSGVSNFWAPEVIENDGTFYLYYSVSTFGTNGSAIGLTTNTTLDPDDPDYAWVDQGQVIASVPGETDYNAIDPGVVEDADGTPWMAFGSFWGGIQLVELTWPSGMPVDGATPVTIASRTAPPNAIEAPYLVLRDGWYYLFVSRDTCCRGSDSTYNMAVGRSREVTGPYVDRSGTDMTLDGGEPLLGTVGDMVGPGGQSVSRGHLAFHYYDAAAGGDFRLELRELAWDDEGWPVATAREEQDD</sequence>
<organism evidence="6 7">
    <name type="scientific">Cellulomonas fengjieae</name>
    <dbReference type="NCBI Taxonomy" id="2819978"/>
    <lineage>
        <taxon>Bacteria</taxon>
        <taxon>Bacillati</taxon>
        <taxon>Actinomycetota</taxon>
        <taxon>Actinomycetes</taxon>
        <taxon>Micrococcales</taxon>
        <taxon>Cellulomonadaceae</taxon>
        <taxon>Cellulomonas</taxon>
    </lineage>
</organism>
<protein>
    <submittedName>
        <fullName evidence="6">Arabinan endo-1,5-alpha-L-arabinosidase</fullName>
    </submittedName>
</protein>
<keyword evidence="4 5" id="KW-0326">Glycosidase</keyword>
<keyword evidence="3 5" id="KW-0378">Hydrolase</keyword>
<name>A0ABS3SDS9_9CELL</name>
<dbReference type="InterPro" id="IPR016840">
    <property type="entry name" value="Glyco_hydro_43_endo_a_Ara-ase"/>
</dbReference>
<evidence type="ECO:0000256" key="5">
    <source>
        <dbReference type="PIRNR" id="PIRNR026534"/>
    </source>
</evidence>
<dbReference type="PANTHER" id="PTHR43301:SF3">
    <property type="entry name" value="ARABINAN ENDO-1,5-ALPHA-L-ARABINOSIDASE A-RELATED"/>
    <property type="match status" value="1"/>
</dbReference>
<keyword evidence="7" id="KW-1185">Reference proteome</keyword>
<dbReference type="InterPro" id="IPR050727">
    <property type="entry name" value="GH43_arabinanases"/>
</dbReference>
<dbReference type="PANTHER" id="PTHR43301">
    <property type="entry name" value="ARABINAN ENDO-1,5-ALPHA-L-ARABINOSIDASE"/>
    <property type="match status" value="1"/>
</dbReference>
<dbReference type="InterPro" id="IPR006710">
    <property type="entry name" value="Glyco_hydro_43"/>
</dbReference>
<dbReference type="Proteomes" id="UP000678317">
    <property type="component" value="Unassembled WGS sequence"/>
</dbReference>
<evidence type="ECO:0000313" key="7">
    <source>
        <dbReference type="Proteomes" id="UP000678317"/>
    </source>
</evidence>
<gene>
    <name evidence="6" type="ORF">J4035_02330</name>
</gene>
<dbReference type="Pfam" id="PF04616">
    <property type="entry name" value="Glyco_hydro_43"/>
    <property type="match status" value="1"/>
</dbReference>